<evidence type="ECO:0000259" key="1">
    <source>
        <dbReference type="PROSITE" id="PS50097"/>
    </source>
</evidence>
<dbReference type="SMART" id="SM00225">
    <property type="entry name" value="BTB"/>
    <property type="match status" value="1"/>
</dbReference>
<gene>
    <name evidence="2" type="ORF">EV421DRAFT_2034241</name>
</gene>
<proteinExistence type="predicted"/>
<dbReference type="EMBL" id="JAUEPT010000015">
    <property type="protein sequence ID" value="KAK0445725.1"/>
    <property type="molecule type" value="Genomic_DNA"/>
</dbReference>
<accession>A0AA39JPQ6</accession>
<dbReference type="Gene3D" id="3.30.710.10">
    <property type="entry name" value="Potassium Channel Kv1.1, Chain A"/>
    <property type="match status" value="1"/>
</dbReference>
<dbReference type="Pfam" id="PF00651">
    <property type="entry name" value="BTB"/>
    <property type="match status" value="1"/>
</dbReference>
<dbReference type="InterPro" id="IPR011333">
    <property type="entry name" value="SKP1/BTB/POZ_sf"/>
</dbReference>
<feature type="domain" description="BTB" evidence="1">
    <location>
        <begin position="14"/>
        <end position="75"/>
    </location>
</feature>
<protein>
    <recommendedName>
        <fullName evidence="1">BTB domain-containing protein</fullName>
    </recommendedName>
</protein>
<dbReference type="PROSITE" id="PS50097">
    <property type="entry name" value="BTB"/>
    <property type="match status" value="1"/>
</dbReference>
<sequence>MDTSYTFDGSDTTADVVLVSCDNIRFHAHKVILSLASPVFKDMFLIAQPPADGSIPAIPMDEDGQTIGKILRFCYPTKDPSFKDISEMYHVLVTMARKYSMKDVALRTRSELHRFCESGTKPLQVFAIAYAMGWKQEAAVAAEKAIERPLLTLEDDDIPELDILESPRIIYRLLRFHKQRTDDAYKLTFIDGDEVDFVFEDNVACERHDFCEDDGNGRPCFHPVTQKSWLLYYMGEVREGLLQNPTTAGLHGCHEWAMQNARDIAEACLECAKCDLPALFDRYLPQTYVKRIDEVLNRVSVYLISWP</sequence>
<organism evidence="2 3">
    <name type="scientific">Armillaria borealis</name>
    <dbReference type="NCBI Taxonomy" id="47425"/>
    <lineage>
        <taxon>Eukaryota</taxon>
        <taxon>Fungi</taxon>
        <taxon>Dikarya</taxon>
        <taxon>Basidiomycota</taxon>
        <taxon>Agaricomycotina</taxon>
        <taxon>Agaricomycetes</taxon>
        <taxon>Agaricomycetidae</taxon>
        <taxon>Agaricales</taxon>
        <taxon>Marasmiineae</taxon>
        <taxon>Physalacriaceae</taxon>
        <taxon>Armillaria</taxon>
    </lineage>
</organism>
<evidence type="ECO:0000313" key="3">
    <source>
        <dbReference type="Proteomes" id="UP001175226"/>
    </source>
</evidence>
<dbReference type="AlphaFoldDB" id="A0AA39JPQ6"/>
<dbReference type="SUPFAM" id="SSF54695">
    <property type="entry name" value="POZ domain"/>
    <property type="match status" value="1"/>
</dbReference>
<comment type="caution">
    <text evidence="2">The sequence shown here is derived from an EMBL/GenBank/DDBJ whole genome shotgun (WGS) entry which is preliminary data.</text>
</comment>
<reference evidence="2" key="1">
    <citation type="submission" date="2023-06" db="EMBL/GenBank/DDBJ databases">
        <authorList>
            <consortium name="Lawrence Berkeley National Laboratory"/>
            <person name="Ahrendt S."/>
            <person name="Sahu N."/>
            <person name="Indic B."/>
            <person name="Wong-Bajracharya J."/>
            <person name="Merenyi Z."/>
            <person name="Ke H.-M."/>
            <person name="Monk M."/>
            <person name="Kocsube S."/>
            <person name="Drula E."/>
            <person name="Lipzen A."/>
            <person name="Balint B."/>
            <person name="Henrissat B."/>
            <person name="Andreopoulos B."/>
            <person name="Martin F.M."/>
            <person name="Harder C.B."/>
            <person name="Rigling D."/>
            <person name="Ford K.L."/>
            <person name="Foster G.D."/>
            <person name="Pangilinan J."/>
            <person name="Papanicolaou A."/>
            <person name="Barry K."/>
            <person name="LaButti K."/>
            <person name="Viragh M."/>
            <person name="Koriabine M."/>
            <person name="Yan M."/>
            <person name="Riley R."/>
            <person name="Champramary S."/>
            <person name="Plett K.L."/>
            <person name="Tsai I.J."/>
            <person name="Slot J."/>
            <person name="Sipos G."/>
            <person name="Plett J."/>
            <person name="Nagy L.G."/>
            <person name="Grigoriev I.V."/>
        </authorList>
    </citation>
    <scope>NUCLEOTIDE SEQUENCE</scope>
    <source>
        <strain evidence="2">FPL87.14</strain>
    </source>
</reference>
<name>A0AA39JPQ6_9AGAR</name>
<dbReference type="InterPro" id="IPR000210">
    <property type="entry name" value="BTB/POZ_dom"/>
</dbReference>
<evidence type="ECO:0000313" key="2">
    <source>
        <dbReference type="EMBL" id="KAK0445725.1"/>
    </source>
</evidence>
<dbReference type="Proteomes" id="UP001175226">
    <property type="component" value="Unassembled WGS sequence"/>
</dbReference>
<keyword evidence="3" id="KW-1185">Reference proteome</keyword>